<name>A0A1G6V8W1_9SPHI</name>
<dbReference type="InterPro" id="IPR008969">
    <property type="entry name" value="CarboxyPept-like_regulatory"/>
</dbReference>
<proteinExistence type="predicted"/>
<keyword evidence="3" id="KW-1185">Reference proteome</keyword>
<reference evidence="2 3" key="1">
    <citation type="submission" date="2016-10" db="EMBL/GenBank/DDBJ databases">
        <authorList>
            <person name="de Groot N.N."/>
        </authorList>
    </citation>
    <scope>NUCLEOTIDE SEQUENCE [LARGE SCALE GENOMIC DNA]</scope>
    <source>
        <strain evidence="2 3">47C3B</strain>
    </source>
</reference>
<evidence type="ECO:0000256" key="1">
    <source>
        <dbReference type="SAM" id="SignalP"/>
    </source>
</evidence>
<keyword evidence="1" id="KW-0732">Signal</keyword>
<evidence type="ECO:0000313" key="3">
    <source>
        <dbReference type="Proteomes" id="UP000199072"/>
    </source>
</evidence>
<organism evidence="2 3">
    <name type="scientific">Mucilaginibacter pineti</name>
    <dbReference type="NCBI Taxonomy" id="1391627"/>
    <lineage>
        <taxon>Bacteria</taxon>
        <taxon>Pseudomonadati</taxon>
        <taxon>Bacteroidota</taxon>
        <taxon>Sphingobacteriia</taxon>
        <taxon>Sphingobacteriales</taxon>
        <taxon>Sphingobacteriaceae</taxon>
        <taxon>Mucilaginibacter</taxon>
    </lineage>
</organism>
<evidence type="ECO:0000313" key="2">
    <source>
        <dbReference type="EMBL" id="SDD49275.1"/>
    </source>
</evidence>
<dbReference type="AlphaFoldDB" id="A0A1G6V8W1"/>
<dbReference type="Pfam" id="PF13715">
    <property type="entry name" value="CarbopepD_reg_2"/>
    <property type="match status" value="1"/>
</dbReference>
<dbReference type="Gene3D" id="2.60.40.1120">
    <property type="entry name" value="Carboxypeptidase-like, regulatory domain"/>
    <property type="match status" value="1"/>
</dbReference>
<dbReference type="EMBL" id="FNAI01000001">
    <property type="protein sequence ID" value="SDD49275.1"/>
    <property type="molecule type" value="Genomic_DNA"/>
</dbReference>
<dbReference type="Proteomes" id="UP000199072">
    <property type="component" value="Unassembled WGS sequence"/>
</dbReference>
<dbReference type="SUPFAM" id="SSF49464">
    <property type="entry name" value="Carboxypeptidase regulatory domain-like"/>
    <property type="match status" value="1"/>
</dbReference>
<gene>
    <name evidence="2" type="ORF">SAMN05216464_101884</name>
</gene>
<accession>A0A1G6V8W1</accession>
<protein>
    <submittedName>
        <fullName evidence="2">CarboxypepD_reg-like domain-containing protein</fullName>
    </submittedName>
</protein>
<feature type="signal peptide" evidence="1">
    <location>
        <begin position="1"/>
        <end position="23"/>
    </location>
</feature>
<feature type="chain" id="PRO_5011763812" evidence="1">
    <location>
        <begin position="24"/>
        <end position="277"/>
    </location>
</feature>
<sequence length="277" mass="30716">MNSLTGMKKVLLVSLFTISSLYAYSQAFEGMVKDAKTNLPLPYVNVGIVGKSVGTVTDSTGHYKLTLTGHDADSLKLSMVGYRALVYQISDFTKDTQAHKTLLLQPTVTQLKEVKVNNHKWKEVILGNTTQSKSGNAGFRDNRLGYEIGAIIKIKKSPTFLKQFNANIASDITDSVKLRLNFYSVKDGMPYQLLQNQNIFVIVAKGQQKINVNLEPYSVYVDDKFYVGLEWIQNAKGQGVMFSASLFSGSIISRETSQAKWEKEGIAGIGFNVLAEY</sequence>
<dbReference type="STRING" id="1391627.SAMN05216464_101884"/>